<evidence type="ECO:0000256" key="2">
    <source>
        <dbReference type="RuleBase" id="RU004328"/>
    </source>
</evidence>
<dbReference type="Proteomes" id="UP000677228">
    <property type="component" value="Unassembled WGS sequence"/>
</dbReference>
<protein>
    <submittedName>
        <fullName evidence="5">Uncharacterized protein</fullName>
    </submittedName>
</protein>
<evidence type="ECO:0000256" key="3">
    <source>
        <dbReference type="SAM" id="SignalP"/>
    </source>
</evidence>
<proteinExistence type="inferred from homology"/>
<reference evidence="5" key="1">
    <citation type="submission" date="2021-02" db="EMBL/GenBank/DDBJ databases">
        <authorList>
            <person name="Nowell W R."/>
        </authorList>
    </citation>
    <scope>NUCLEOTIDE SEQUENCE</scope>
</reference>
<dbReference type="Pfam" id="PF00445">
    <property type="entry name" value="Ribonuclease_T2"/>
    <property type="match status" value="1"/>
</dbReference>
<sequence>MKYINKTILVALFIEITLQTLLQAQAKDVCRLPKSFKKNYDFKHKLRSHEWNKFGLIVHGLWPQSKKTRGRGGVRSHPRNCKDDKQLDISLIKSYFCLMPDEILQQAEWEKHGTCAFKSPEEYFKTMSQLYSKVNLPDMNQLLKDKHLHKKKVEAAFLKKNPGLHIVTTTYRGPHKSVTETDAIIVSMRRKELEEIKICFDLKHNFTIITETEYGEGMLYPR</sequence>
<feature type="signal peptide" evidence="3">
    <location>
        <begin position="1"/>
        <end position="26"/>
    </location>
</feature>
<dbReference type="PROSITE" id="PS00530">
    <property type="entry name" value="RNASE_T2_1"/>
    <property type="match status" value="1"/>
</dbReference>
<evidence type="ECO:0000313" key="5">
    <source>
        <dbReference type="EMBL" id="CAF3931432.1"/>
    </source>
</evidence>
<evidence type="ECO:0000313" key="6">
    <source>
        <dbReference type="Proteomes" id="UP000682733"/>
    </source>
</evidence>
<dbReference type="GO" id="GO:0006401">
    <property type="term" value="P:RNA catabolic process"/>
    <property type="evidence" value="ECO:0007669"/>
    <property type="project" value="TreeGrafter"/>
</dbReference>
<dbReference type="Proteomes" id="UP000682733">
    <property type="component" value="Unassembled WGS sequence"/>
</dbReference>
<dbReference type="PANTHER" id="PTHR11240">
    <property type="entry name" value="RIBONUCLEASE T2"/>
    <property type="match status" value="1"/>
</dbReference>
<dbReference type="InterPro" id="IPR001568">
    <property type="entry name" value="RNase_T2-like"/>
</dbReference>
<dbReference type="Gene3D" id="3.90.730.10">
    <property type="entry name" value="Ribonuclease T2-like"/>
    <property type="match status" value="1"/>
</dbReference>
<keyword evidence="3" id="KW-0732">Signal</keyword>
<name>A0A8S2M9D2_9BILA</name>
<gene>
    <name evidence="4" type="ORF">OVA965_LOCUS21028</name>
    <name evidence="5" type="ORF">TMI583_LOCUS21582</name>
</gene>
<feature type="chain" id="PRO_5036273703" evidence="3">
    <location>
        <begin position="27"/>
        <end position="222"/>
    </location>
</feature>
<dbReference type="InterPro" id="IPR036430">
    <property type="entry name" value="RNase_T2-like_sf"/>
</dbReference>
<comment type="caution">
    <text evidence="5">The sequence shown here is derived from an EMBL/GenBank/DDBJ whole genome shotgun (WGS) entry which is preliminary data.</text>
</comment>
<evidence type="ECO:0000256" key="1">
    <source>
        <dbReference type="ARBA" id="ARBA00007469"/>
    </source>
</evidence>
<dbReference type="GO" id="GO:0003723">
    <property type="term" value="F:RNA binding"/>
    <property type="evidence" value="ECO:0007669"/>
    <property type="project" value="InterPro"/>
</dbReference>
<dbReference type="InterPro" id="IPR018188">
    <property type="entry name" value="RNase_T2_His_AS_1"/>
</dbReference>
<accession>A0A8S2M9D2</accession>
<dbReference type="AlphaFoldDB" id="A0A8S2M9D2"/>
<dbReference type="PANTHER" id="PTHR11240:SF22">
    <property type="entry name" value="RIBONUCLEASE T2"/>
    <property type="match status" value="1"/>
</dbReference>
<evidence type="ECO:0000313" key="4">
    <source>
        <dbReference type="EMBL" id="CAF1138951.1"/>
    </source>
</evidence>
<dbReference type="SUPFAM" id="SSF55895">
    <property type="entry name" value="Ribonuclease Rh-like"/>
    <property type="match status" value="1"/>
</dbReference>
<dbReference type="EMBL" id="CAJOBA010025532">
    <property type="protein sequence ID" value="CAF3931432.1"/>
    <property type="molecule type" value="Genomic_DNA"/>
</dbReference>
<dbReference type="EMBL" id="CAJNOK010011388">
    <property type="protein sequence ID" value="CAF1138951.1"/>
    <property type="molecule type" value="Genomic_DNA"/>
</dbReference>
<dbReference type="GO" id="GO:0033897">
    <property type="term" value="F:ribonuclease T2 activity"/>
    <property type="evidence" value="ECO:0007669"/>
    <property type="project" value="InterPro"/>
</dbReference>
<comment type="similarity">
    <text evidence="1 2">Belongs to the RNase T2 family.</text>
</comment>
<organism evidence="5 6">
    <name type="scientific">Didymodactylos carnosus</name>
    <dbReference type="NCBI Taxonomy" id="1234261"/>
    <lineage>
        <taxon>Eukaryota</taxon>
        <taxon>Metazoa</taxon>
        <taxon>Spiralia</taxon>
        <taxon>Gnathifera</taxon>
        <taxon>Rotifera</taxon>
        <taxon>Eurotatoria</taxon>
        <taxon>Bdelloidea</taxon>
        <taxon>Philodinida</taxon>
        <taxon>Philodinidae</taxon>
        <taxon>Didymodactylos</taxon>
    </lineage>
</organism>